<evidence type="ECO:0000313" key="2">
    <source>
        <dbReference type="Proteomes" id="UP000246085"/>
    </source>
</evidence>
<proteinExistence type="predicted"/>
<dbReference type="Proteomes" id="UP000246085">
    <property type="component" value="Chromosome BRAD3257"/>
</dbReference>
<organism evidence="1 2">
    <name type="scientific">Bradyrhizobium vignae</name>
    <dbReference type="NCBI Taxonomy" id="1549949"/>
    <lineage>
        <taxon>Bacteria</taxon>
        <taxon>Pseudomonadati</taxon>
        <taxon>Pseudomonadota</taxon>
        <taxon>Alphaproteobacteria</taxon>
        <taxon>Hyphomicrobiales</taxon>
        <taxon>Nitrobacteraceae</taxon>
        <taxon>Bradyrhizobium</taxon>
    </lineage>
</organism>
<dbReference type="KEGG" id="bvz:BRAD3257_4455"/>
<dbReference type="EMBL" id="LS398110">
    <property type="protein sequence ID" value="SPP95443.1"/>
    <property type="molecule type" value="Genomic_DNA"/>
</dbReference>
<name>A0A2U3Q1Z8_9BRAD</name>
<sequence>MRSGAPGVICPRHLVRHVLQPLHPLAAGWCRRMVTRYDRLAANYPAFVQLASIRLWLRLNEFASWKA</sequence>
<gene>
    <name evidence="1" type="ORF">BRAD3257_4455</name>
</gene>
<protein>
    <submittedName>
        <fullName evidence="1">Uncharacterized protein</fullName>
    </submittedName>
</protein>
<reference evidence="1 2" key="1">
    <citation type="submission" date="2018-03" db="EMBL/GenBank/DDBJ databases">
        <authorList>
            <person name="Gully D."/>
        </authorList>
    </citation>
    <scope>NUCLEOTIDE SEQUENCE [LARGE SCALE GENOMIC DNA]</scope>
    <source>
        <strain evidence="1">ORS3257</strain>
    </source>
</reference>
<dbReference type="AlphaFoldDB" id="A0A2U3Q1Z8"/>
<accession>A0A2U3Q1Z8</accession>
<evidence type="ECO:0000313" key="1">
    <source>
        <dbReference type="EMBL" id="SPP95443.1"/>
    </source>
</evidence>